<evidence type="ECO:0000313" key="3">
    <source>
        <dbReference type="Proteomes" id="UP001556367"/>
    </source>
</evidence>
<evidence type="ECO:0000313" key="2">
    <source>
        <dbReference type="EMBL" id="KAL0959749.1"/>
    </source>
</evidence>
<dbReference type="Gene3D" id="2.60.120.200">
    <property type="match status" value="1"/>
</dbReference>
<accession>A0ABR3JV24</accession>
<dbReference type="EMBL" id="JASNQZ010000002">
    <property type="protein sequence ID" value="KAL0959749.1"/>
    <property type="molecule type" value="Genomic_DNA"/>
</dbReference>
<keyword evidence="3" id="KW-1185">Reference proteome</keyword>
<reference evidence="3" key="1">
    <citation type="submission" date="2024-06" db="EMBL/GenBank/DDBJ databases">
        <title>Multi-omics analyses provide insights into the biosynthesis of the anticancer antibiotic pleurotin in Hohenbuehelia grisea.</title>
        <authorList>
            <person name="Weaver J.A."/>
            <person name="Alberti F."/>
        </authorList>
    </citation>
    <scope>NUCLEOTIDE SEQUENCE [LARGE SCALE GENOMIC DNA]</scope>
    <source>
        <strain evidence="3">T-177</strain>
    </source>
</reference>
<sequence length="214" mass="23207">MPSLTGPDLFKSLSPQWEWNHNPDPTRFSVGFNGLVLQTTTVTSDLYSARNTLTHRIQGPISTATVKLVYSDMHDGDRAGLALLRDSSAWIGVKRDGGLFTIAFTTGLTMDGDNNWSTISTGNTTASARISGGTIWLRVTADVNPGLGKQGNFSYSTNGKTFTPLGSPFTMTDAWQFFLGYRFAIFNYATASLGGRIRVPLFQLDAGLGKRPVV</sequence>
<comment type="caution">
    <text evidence="2">The sequence shown here is derived from an EMBL/GenBank/DDBJ whole genome shotgun (WGS) entry which is preliminary data.</text>
</comment>
<proteinExistence type="predicted"/>
<dbReference type="InterPro" id="IPR041542">
    <property type="entry name" value="GH43_C2"/>
</dbReference>
<dbReference type="InterPro" id="IPR013320">
    <property type="entry name" value="ConA-like_dom_sf"/>
</dbReference>
<evidence type="ECO:0000259" key="1">
    <source>
        <dbReference type="Pfam" id="PF17851"/>
    </source>
</evidence>
<dbReference type="Pfam" id="PF17851">
    <property type="entry name" value="GH43_C2"/>
    <property type="match status" value="1"/>
</dbReference>
<dbReference type="Proteomes" id="UP001556367">
    <property type="component" value="Unassembled WGS sequence"/>
</dbReference>
<dbReference type="SUPFAM" id="SSF49899">
    <property type="entry name" value="Concanavalin A-like lectins/glucanases"/>
    <property type="match status" value="1"/>
</dbReference>
<name>A0ABR3JV24_9AGAR</name>
<dbReference type="PANTHER" id="PTHR42812">
    <property type="entry name" value="BETA-XYLOSIDASE"/>
    <property type="match status" value="1"/>
</dbReference>
<feature type="domain" description="Beta-xylosidase C-terminal Concanavalin A-like" evidence="1">
    <location>
        <begin position="12"/>
        <end position="190"/>
    </location>
</feature>
<gene>
    <name evidence="2" type="ORF">HGRIS_011439</name>
</gene>
<dbReference type="PANTHER" id="PTHR42812:SF15">
    <property type="entry name" value="HYDROLASE, PUTATIVE (AFU_ORTHOLOGUE AFUA_2G00930)-RELATED"/>
    <property type="match status" value="1"/>
</dbReference>
<protein>
    <recommendedName>
        <fullName evidence="1">Beta-xylosidase C-terminal Concanavalin A-like domain-containing protein</fullName>
    </recommendedName>
</protein>
<organism evidence="2 3">
    <name type="scientific">Hohenbuehelia grisea</name>
    <dbReference type="NCBI Taxonomy" id="104357"/>
    <lineage>
        <taxon>Eukaryota</taxon>
        <taxon>Fungi</taxon>
        <taxon>Dikarya</taxon>
        <taxon>Basidiomycota</taxon>
        <taxon>Agaricomycotina</taxon>
        <taxon>Agaricomycetes</taxon>
        <taxon>Agaricomycetidae</taxon>
        <taxon>Agaricales</taxon>
        <taxon>Pleurotineae</taxon>
        <taxon>Pleurotaceae</taxon>
        <taxon>Hohenbuehelia</taxon>
    </lineage>
</organism>
<dbReference type="InterPro" id="IPR051795">
    <property type="entry name" value="Glycosyl_Hydrlase_43"/>
</dbReference>